<gene>
    <name evidence="1" type="ORF">LCGC14_0284640</name>
</gene>
<accession>A0A0F9TUW7</accession>
<sequence>PHLVRRAVAGGPTVVMEIGAPADVEQLLCQMVDRLDQMIALLGRETQPQLSVFTRPLRTTNFRVFQAAVGTSPTKIIEADAQRTSFAIIIPTASSIRVAPRSFDPSAVPAISGADLAVFGLDGHVGPGQQAVDAILADPPGDELGVLAAKIKNDDCFGLSGGFCHGLSGRW</sequence>
<protein>
    <submittedName>
        <fullName evidence="1">Uncharacterized protein</fullName>
    </submittedName>
</protein>
<name>A0A0F9TUW7_9ZZZZ</name>
<dbReference type="EMBL" id="LAZR01000166">
    <property type="protein sequence ID" value="KKN84800.1"/>
    <property type="molecule type" value="Genomic_DNA"/>
</dbReference>
<feature type="non-terminal residue" evidence="1">
    <location>
        <position position="1"/>
    </location>
</feature>
<evidence type="ECO:0000313" key="1">
    <source>
        <dbReference type="EMBL" id="KKN84800.1"/>
    </source>
</evidence>
<proteinExistence type="predicted"/>
<comment type="caution">
    <text evidence="1">The sequence shown here is derived from an EMBL/GenBank/DDBJ whole genome shotgun (WGS) entry which is preliminary data.</text>
</comment>
<dbReference type="AlphaFoldDB" id="A0A0F9TUW7"/>
<reference evidence="1" key="1">
    <citation type="journal article" date="2015" name="Nature">
        <title>Complex archaea that bridge the gap between prokaryotes and eukaryotes.</title>
        <authorList>
            <person name="Spang A."/>
            <person name="Saw J.H."/>
            <person name="Jorgensen S.L."/>
            <person name="Zaremba-Niedzwiedzka K."/>
            <person name="Martijn J."/>
            <person name="Lind A.E."/>
            <person name="van Eijk R."/>
            <person name="Schleper C."/>
            <person name="Guy L."/>
            <person name="Ettema T.J."/>
        </authorList>
    </citation>
    <scope>NUCLEOTIDE SEQUENCE</scope>
</reference>
<organism evidence="1">
    <name type="scientific">marine sediment metagenome</name>
    <dbReference type="NCBI Taxonomy" id="412755"/>
    <lineage>
        <taxon>unclassified sequences</taxon>
        <taxon>metagenomes</taxon>
        <taxon>ecological metagenomes</taxon>
    </lineage>
</organism>